<protein>
    <submittedName>
        <fullName evidence="1">Uncharacterized protein</fullName>
    </submittedName>
</protein>
<accession>A0AAD4TM68</accession>
<sequence length="66" mass="7756">MKRNLEIGTANFRACQRFVAYMSYYKGMGYSVFLELNWRPQMPCGSNVAKRCSNKYCYTKNYFLAA</sequence>
<keyword evidence="2" id="KW-1185">Reference proteome</keyword>
<comment type="caution">
    <text evidence="1">The sequence shown here is derived from an EMBL/GenBank/DDBJ whole genome shotgun (WGS) entry which is preliminary data.</text>
</comment>
<organism evidence="1 2">
    <name type="scientific">Papaver atlanticum</name>
    <dbReference type="NCBI Taxonomy" id="357466"/>
    <lineage>
        <taxon>Eukaryota</taxon>
        <taxon>Viridiplantae</taxon>
        <taxon>Streptophyta</taxon>
        <taxon>Embryophyta</taxon>
        <taxon>Tracheophyta</taxon>
        <taxon>Spermatophyta</taxon>
        <taxon>Magnoliopsida</taxon>
        <taxon>Ranunculales</taxon>
        <taxon>Papaveraceae</taxon>
        <taxon>Papaveroideae</taxon>
        <taxon>Papaver</taxon>
    </lineage>
</organism>
<proteinExistence type="predicted"/>
<evidence type="ECO:0000313" key="1">
    <source>
        <dbReference type="EMBL" id="KAI3963319.1"/>
    </source>
</evidence>
<gene>
    <name evidence="1" type="ORF">MKW98_022741</name>
</gene>
<dbReference type="AlphaFoldDB" id="A0AAD4TM68"/>
<reference evidence="1" key="1">
    <citation type="submission" date="2022-04" db="EMBL/GenBank/DDBJ databases">
        <title>A functionally conserved STORR gene fusion in Papaver species that diverged 16.8 million years ago.</title>
        <authorList>
            <person name="Catania T."/>
        </authorList>
    </citation>
    <scope>NUCLEOTIDE SEQUENCE</scope>
    <source>
        <strain evidence="1">S-188037</strain>
    </source>
</reference>
<name>A0AAD4TM68_9MAGN</name>
<dbReference type="EMBL" id="JAJJMB010000061">
    <property type="protein sequence ID" value="KAI3963319.1"/>
    <property type="molecule type" value="Genomic_DNA"/>
</dbReference>
<evidence type="ECO:0000313" key="2">
    <source>
        <dbReference type="Proteomes" id="UP001202328"/>
    </source>
</evidence>
<dbReference type="Proteomes" id="UP001202328">
    <property type="component" value="Unassembled WGS sequence"/>
</dbReference>